<keyword evidence="2" id="KW-0472">Membrane</keyword>
<gene>
    <name evidence="4" type="ORF">Q0590_29080</name>
</gene>
<comment type="caution">
    <text evidence="4">The sequence shown here is derived from an EMBL/GenBank/DDBJ whole genome shotgun (WGS) entry which is preliminary data.</text>
</comment>
<dbReference type="Gene3D" id="3.30.450.40">
    <property type="match status" value="1"/>
</dbReference>
<dbReference type="Pfam" id="PF13185">
    <property type="entry name" value="GAF_2"/>
    <property type="match status" value="1"/>
</dbReference>
<name>A0ABT8REF1_9BACT</name>
<feature type="transmembrane region" description="Helical" evidence="2">
    <location>
        <begin position="158"/>
        <end position="177"/>
    </location>
</feature>
<proteinExistence type="predicted"/>
<evidence type="ECO:0000256" key="1">
    <source>
        <dbReference type="SAM" id="MobiDB-lite"/>
    </source>
</evidence>
<dbReference type="Proteomes" id="UP001168528">
    <property type="component" value="Unassembled WGS sequence"/>
</dbReference>
<evidence type="ECO:0000259" key="3">
    <source>
        <dbReference type="SMART" id="SM00065"/>
    </source>
</evidence>
<keyword evidence="2" id="KW-1133">Transmembrane helix</keyword>
<dbReference type="SUPFAM" id="SSF55781">
    <property type="entry name" value="GAF domain-like"/>
    <property type="match status" value="1"/>
</dbReference>
<evidence type="ECO:0000313" key="4">
    <source>
        <dbReference type="EMBL" id="MDO1450364.1"/>
    </source>
</evidence>
<dbReference type="InterPro" id="IPR003018">
    <property type="entry name" value="GAF"/>
</dbReference>
<feature type="transmembrane region" description="Helical" evidence="2">
    <location>
        <begin position="34"/>
        <end position="62"/>
    </location>
</feature>
<feature type="region of interest" description="Disordered" evidence="1">
    <location>
        <begin position="428"/>
        <end position="447"/>
    </location>
</feature>
<feature type="transmembrane region" description="Helical" evidence="2">
    <location>
        <begin position="120"/>
        <end position="137"/>
    </location>
</feature>
<dbReference type="EMBL" id="JAUKPO010000029">
    <property type="protein sequence ID" value="MDO1450364.1"/>
    <property type="molecule type" value="Genomic_DNA"/>
</dbReference>
<feature type="compositionally biased region" description="Basic and acidic residues" evidence="1">
    <location>
        <begin position="428"/>
        <end position="437"/>
    </location>
</feature>
<dbReference type="InterPro" id="IPR029016">
    <property type="entry name" value="GAF-like_dom_sf"/>
</dbReference>
<reference evidence="4" key="1">
    <citation type="submission" date="2023-07" db="EMBL/GenBank/DDBJ databases">
        <title>The genome sequence of Rhodocytophaga aerolata KACC 12507.</title>
        <authorList>
            <person name="Zhang X."/>
        </authorList>
    </citation>
    <scope>NUCLEOTIDE SEQUENCE</scope>
    <source>
        <strain evidence="4">KACC 12507</strain>
    </source>
</reference>
<accession>A0ABT8REF1</accession>
<feature type="transmembrane region" description="Helical" evidence="2">
    <location>
        <begin position="97"/>
        <end position="114"/>
    </location>
</feature>
<dbReference type="SMART" id="SM00065">
    <property type="entry name" value="GAF"/>
    <property type="match status" value="1"/>
</dbReference>
<feature type="domain" description="GAF" evidence="3">
    <location>
        <begin position="268"/>
        <end position="413"/>
    </location>
</feature>
<evidence type="ECO:0000256" key="2">
    <source>
        <dbReference type="SAM" id="Phobius"/>
    </source>
</evidence>
<evidence type="ECO:0000313" key="5">
    <source>
        <dbReference type="Proteomes" id="UP001168528"/>
    </source>
</evidence>
<keyword evidence="2" id="KW-0812">Transmembrane</keyword>
<protein>
    <submittedName>
        <fullName evidence="4">GAF domain-containing protein</fullName>
    </submittedName>
</protein>
<keyword evidence="5" id="KW-1185">Reference proteome</keyword>
<sequence length="481" mass="55087">MNNTRTNKTTSINSFIQEIDINADRTIQYFMAGYYVFGFILAFFYDTWLIAAASGSICLFIYLATKTLLPDSYLHRYVASAVLAVFMAQFIYQMHGLFEMHFFAFLGAILLVVYQNWKLQLPLILLVILHHSSFAYLQYLGYKEIYFTQMDYMSMQAFIFHALLASAIVFVCGLWAYQLRIQTVNNAKNMLLLQEQVENTHRSIAFAETISLGNLDTEYHFSTSDELGTSLQKMRNSLLAARVKEEEDKFINIGMAEIGQLLRIANQPLEELSIQLIKNIVKYLQVNQGGLFVVEGDEDPQLVLKGCYAFDRIKHQQKSFKIGEGLLGQVLLEKDSLYLTDLPQNYIQITSGLGKANPTCLLIVALKNNEQLIGAIELASFEDIPAYKRNFMEKIGETIAAALSTARNNQQTASLLVEVQLINEQMRSQEEEMRQNMEELQSTQEELERKVSAYENKLQDKDELIRNLESRLTQFPGQENR</sequence>
<organism evidence="4 5">
    <name type="scientific">Rhodocytophaga aerolata</name>
    <dbReference type="NCBI Taxonomy" id="455078"/>
    <lineage>
        <taxon>Bacteria</taxon>
        <taxon>Pseudomonadati</taxon>
        <taxon>Bacteroidota</taxon>
        <taxon>Cytophagia</taxon>
        <taxon>Cytophagales</taxon>
        <taxon>Rhodocytophagaceae</taxon>
        <taxon>Rhodocytophaga</taxon>
    </lineage>
</organism>
<dbReference type="RefSeq" id="WP_302041166.1">
    <property type="nucleotide sequence ID" value="NZ_JAUKPO010000029.1"/>
</dbReference>